<dbReference type="SFLD" id="SFLDS00003">
    <property type="entry name" value="Haloacid_Dehalogenase"/>
    <property type="match status" value="1"/>
</dbReference>
<dbReference type="InterPro" id="IPR001757">
    <property type="entry name" value="P_typ_ATPase"/>
</dbReference>
<dbReference type="InterPro" id="IPR059000">
    <property type="entry name" value="ATPase_P-type_domA"/>
</dbReference>
<dbReference type="PANTHER" id="PTHR43520">
    <property type="entry name" value="ATP7, ISOFORM B"/>
    <property type="match status" value="1"/>
</dbReference>
<dbReference type="GO" id="GO:0016887">
    <property type="term" value="F:ATP hydrolysis activity"/>
    <property type="evidence" value="ECO:0007669"/>
    <property type="project" value="InterPro"/>
</dbReference>
<evidence type="ECO:0000256" key="4">
    <source>
        <dbReference type="ARBA" id="ARBA00022448"/>
    </source>
</evidence>
<keyword evidence="6 16" id="KW-0479">Metal-binding</keyword>
<dbReference type="SFLD" id="SFLDG00002">
    <property type="entry name" value="C1.7:_P-type_atpase_like"/>
    <property type="match status" value="1"/>
</dbReference>
<dbReference type="InterPro" id="IPR023298">
    <property type="entry name" value="ATPase_P-typ_TM_dom_sf"/>
</dbReference>
<evidence type="ECO:0000256" key="1">
    <source>
        <dbReference type="ARBA" id="ARBA00004127"/>
    </source>
</evidence>
<sequence>SSILVIPFIIMKGMTNIDESMMTGESLPVSKKENDDVFGATMNIDGAIQMKAVKVGEGTLLAQIIKMVADAQTKKAPIQKLADTISGYFVPAVMLIAIVTFVIWYISTGDMASSLIPAVAVLIIACPCALGLATPTAIMVGTGIGGRKGILIKDGESLEKGKKIDVVIFDKTGTLTEGKPAVTDVISLRPISSIGPADFEASKSAEVLAPPYSQRPLKDIGLIQLAASLEKLSSHPLGQAIVNYAEENKIELRDVIDFRNIAGVGVEGKIAGDKIFVGKNAGPLDSKDKLENEAKTVMVVTKNEELVGLIAVADTLKTDAFEAVKQLKERGIEAIMLTGDNKKTAQAIASKLGMSNVLAEVLPQDKAAKVKELQDQGKKVAFVGDGINDAPALAQADLGIAVGTGTDIAIEAGNIVLVKGSPLKAVEALGLSQITFRTIKQNLFWAFFYNIVALPLAAFGLLNPMIAAAAMGLSSVSVVGNSLRIKRKFK</sequence>
<dbReference type="FunFam" id="3.40.50.1000:FF:000144">
    <property type="entry name" value="copper-transporting ATPase 1 isoform X2"/>
    <property type="match status" value="1"/>
</dbReference>
<dbReference type="InterPro" id="IPR044492">
    <property type="entry name" value="P_typ_ATPase_HD_dom"/>
</dbReference>
<feature type="transmembrane region" description="Helical" evidence="16">
    <location>
        <begin position="118"/>
        <end position="140"/>
    </location>
</feature>
<comment type="catalytic activity">
    <reaction evidence="15">
        <text>Cu(+)(in) + ATP + H2O = Cu(+)(out) + ADP + phosphate + H(+)</text>
        <dbReference type="Rhea" id="RHEA:25792"/>
        <dbReference type="ChEBI" id="CHEBI:15377"/>
        <dbReference type="ChEBI" id="CHEBI:15378"/>
        <dbReference type="ChEBI" id="CHEBI:30616"/>
        <dbReference type="ChEBI" id="CHEBI:43474"/>
        <dbReference type="ChEBI" id="CHEBI:49552"/>
        <dbReference type="ChEBI" id="CHEBI:456216"/>
        <dbReference type="EC" id="7.2.2.8"/>
    </reaction>
</comment>
<comment type="subcellular location">
    <subcellularLocation>
        <location evidence="16">Cell membrane</location>
    </subcellularLocation>
    <subcellularLocation>
        <location evidence="1">Endomembrane system</location>
        <topology evidence="1">Multi-pass membrane protein</topology>
    </subcellularLocation>
</comment>
<comment type="caution">
    <text evidence="18">The sequence shown here is derived from an EMBL/GenBank/DDBJ whole genome shotgun (WGS) entry which is preliminary data.</text>
</comment>
<name>A0A0G0GYY6_9BACT</name>
<evidence type="ECO:0000256" key="10">
    <source>
        <dbReference type="ARBA" id="ARBA00022967"/>
    </source>
</evidence>
<evidence type="ECO:0000256" key="2">
    <source>
        <dbReference type="ARBA" id="ARBA00006024"/>
    </source>
</evidence>
<keyword evidence="9 16" id="KW-0067">ATP-binding</keyword>
<dbReference type="Gene3D" id="3.40.1110.10">
    <property type="entry name" value="Calcium-transporting ATPase, cytoplasmic domain N"/>
    <property type="match status" value="1"/>
</dbReference>
<dbReference type="AlphaFoldDB" id="A0A0G0GYY6"/>
<evidence type="ECO:0000256" key="13">
    <source>
        <dbReference type="ARBA" id="ARBA00023065"/>
    </source>
</evidence>
<dbReference type="PROSITE" id="PS00154">
    <property type="entry name" value="ATPASE_E1_E2"/>
    <property type="match status" value="1"/>
</dbReference>
<dbReference type="GO" id="GO:0055070">
    <property type="term" value="P:copper ion homeostasis"/>
    <property type="evidence" value="ECO:0007669"/>
    <property type="project" value="TreeGrafter"/>
</dbReference>
<dbReference type="PANTHER" id="PTHR43520:SF8">
    <property type="entry name" value="P-TYPE CU(+) TRANSPORTER"/>
    <property type="match status" value="1"/>
</dbReference>
<dbReference type="SUPFAM" id="SSF81653">
    <property type="entry name" value="Calcium ATPase, transduction domain A"/>
    <property type="match status" value="1"/>
</dbReference>
<proteinExistence type="inferred from homology"/>
<dbReference type="Pfam" id="PF00702">
    <property type="entry name" value="Hydrolase"/>
    <property type="match status" value="1"/>
</dbReference>
<dbReference type="InterPro" id="IPR027256">
    <property type="entry name" value="P-typ_ATPase_IB"/>
</dbReference>
<dbReference type="GO" id="GO:0140581">
    <property type="term" value="F:P-type monovalent copper transporter activity"/>
    <property type="evidence" value="ECO:0007669"/>
    <property type="project" value="UniProtKB-EC"/>
</dbReference>
<keyword evidence="10" id="KW-1278">Translocase</keyword>
<gene>
    <name evidence="18" type="ORF">US50_C0021G0001</name>
</gene>
<dbReference type="InterPro" id="IPR023214">
    <property type="entry name" value="HAD_sf"/>
</dbReference>
<feature type="transmembrane region" description="Helical" evidence="16">
    <location>
        <begin position="442"/>
        <end position="459"/>
    </location>
</feature>
<keyword evidence="12" id="KW-0186">Copper</keyword>
<feature type="transmembrane region" description="Helical" evidence="16">
    <location>
        <begin position="85"/>
        <end position="106"/>
    </location>
</feature>
<dbReference type="Gene3D" id="2.70.150.10">
    <property type="entry name" value="Calcium-transporting ATPase, cytoplasmic transduction domain A"/>
    <property type="match status" value="1"/>
</dbReference>
<keyword evidence="5 16" id="KW-0812">Transmembrane</keyword>
<keyword evidence="11 16" id="KW-1133">Transmembrane helix</keyword>
<accession>A0A0G0GYY6</accession>
<evidence type="ECO:0000256" key="6">
    <source>
        <dbReference type="ARBA" id="ARBA00022723"/>
    </source>
</evidence>
<dbReference type="GO" id="GO:0043682">
    <property type="term" value="F:P-type divalent copper transporter activity"/>
    <property type="evidence" value="ECO:0007669"/>
    <property type="project" value="TreeGrafter"/>
</dbReference>
<evidence type="ECO:0000256" key="5">
    <source>
        <dbReference type="ARBA" id="ARBA00022692"/>
    </source>
</evidence>
<dbReference type="SUPFAM" id="SSF81665">
    <property type="entry name" value="Calcium ATPase, transmembrane domain M"/>
    <property type="match status" value="1"/>
</dbReference>
<dbReference type="Pfam" id="PF00122">
    <property type="entry name" value="E1-E2_ATPase"/>
    <property type="match status" value="1"/>
</dbReference>
<evidence type="ECO:0000256" key="8">
    <source>
        <dbReference type="ARBA" id="ARBA00022796"/>
    </source>
</evidence>
<dbReference type="InterPro" id="IPR018303">
    <property type="entry name" value="ATPase_P-typ_P_site"/>
</dbReference>
<dbReference type="InterPro" id="IPR008250">
    <property type="entry name" value="ATPase_P-typ_transduc_dom_A_sf"/>
</dbReference>
<dbReference type="EMBL" id="LBTF01000021">
    <property type="protein sequence ID" value="KKQ35212.1"/>
    <property type="molecule type" value="Genomic_DNA"/>
</dbReference>
<dbReference type="GO" id="GO:0005507">
    <property type="term" value="F:copper ion binding"/>
    <property type="evidence" value="ECO:0007669"/>
    <property type="project" value="TreeGrafter"/>
</dbReference>
<keyword evidence="7 16" id="KW-0547">Nucleotide-binding</keyword>
<dbReference type="GO" id="GO:0005886">
    <property type="term" value="C:plasma membrane"/>
    <property type="evidence" value="ECO:0007669"/>
    <property type="project" value="UniProtKB-SubCell"/>
</dbReference>
<dbReference type="EC" id="7.2.2.8" evidence="3"/>
<dbReference type="InterPro" id="IPR036412">
    <property type="entry name" value="HAD-like_sf"/>
</dbReference>
<dbReference type="PRINTS" id="PR00943">
    <property type="entry name" value="CUATPASE"/>
</dbReference>
<evidence type="ECO:0000256" key="14">
    <source>
        <dbReference type="ARBA" id="ARBA00023136"/>
    </source>
</evidence>
<dbReference type="PRINTS" id="PR00119">
    <property type="entry name" value="CATATPASE"/>
</dbReference>
<keyword evidence="14 16" id="KW-0472">Membrane</keyword>
<evidence type="ECO:0000313" key="19">
    <source>
        <dbReference type="Proteomes" id="UP000033876"/>
    </source>
</evidence>
<keyword evidence="16" id="KW-1003">Cell membrane</keyword>
<reference evidence="18 19" key="1">
    <citation type="journal article" date="2015" name="Nature">
        <title>rRNA introns, odd ribosomes, and small enigmatic genomes across a large radiation of phyla.</title>
        <authorList>
            <person name="Brown C.T."/>
            <person name="Hug L.A."/>
            <person name="Thomas B.C."/>
            <person name="Sharon I."/>
            <person name="Castelle C.J."/>
            <person name="Singh A."/>
            <person name="Wilkins M.J."/>
            <person name="Williams K.H."/>
            <person name="Banfield J.F."/>
        </authorList>
    </citation>
    <scope>NUCLEOTIDE SEQUENCE [LARGE SCALE GENOMIC DNA]</scope>
</reference>
<protein>
    <recommendedName>
        <fullName evidence="3">P-type Cu(+) transporter</fullName>
        <ecNumber evidence="3">7.2.2.8</ecNumber>
    </recommendedName>
</protein>
<dbReference type="NCBIfam" id="TIGR01525">
    <property type="entry name" value="ATPase-IB_hvy"/>
    <property type="match status" value="1"/>
</dbReference>
<evidence type="ECO:0000256" key="9">
    <source>
        <dbReference type="ARBA" id="ARBA00022840"/>
    </source>
</evidence>
<evidence type="ECO:0000256" key="15">
    <source>
        <dbReference type="ARBA" id="ARBA00049289"/>
    </source>
</evidence>
<comment type="similarity">
    <text evidence="2 16">Belongs to the cation transport ATPase (P-type) (TC 3.A.3) family. Type IB subfamily.</text>
</comment>
<evidence type="ECO:0000256" key="3">
    <source>
        <dbReference type="ARBA" id="ARBA00012517"/>
    </source>
</evidence>
<dbReference type="SFLD" id="SFLDF00027">
    <property type="entry name" value="p-type_atpase"/>
    <property type="match status" value="1"/>
</dbReference>
<dbReference type="NCBIfam" id="TIGR01494">
    <property type="entry name" value="ATPase_P-type"/>
    <property type="match status" value="2"/>
</dbReference>
<feature type="transmembrane region" description="Helical" evidence="16">
    <location>
        <begin position="465"/>
        <end position="483"/>
    </location>
</feature>
<dbReference type="SUPFAM" id="SSF56784">
    <property type="entry name" value="HAD-like"/>
    <property type="match status" value="1"/>
</dbReference>
<evidence type="ECO:0000313" key="18">
    <source>
        <dbReference type="EMBL" id="KKQ35212.1"/>
    </source>
</evidence>
<evidence type="ECO:0000256" key="16">
    <source>
        <dbReference type="RuleBase" id="RU362081"/>
    </source>
</evidence>
<dbReference type="Proteomes" id="UP000033876">
    <property type="component" value="Unassembled WGS sequence"/>
</dbReference>
<feature type="domain" description="P-type ATPase A" evidence="17">
    <location>
        <begin position="9"/>
        <end position="68"/>
    </location>
</feature>
<feature type="non-terminal residue" evidence="18">
    <location>
        <position position="1"/>
    </location>
</feature>
<evidence type="ECO:0000256" key="7">
    <source>
        <dbReference type="ARBA" id="ARBA00022741"/>
    </source>
</evidence>
<evidence type="ECO:0000259" key="17">
    <source>
        <dbReference type="Pfam" id="PF00122"/>
    </source>
</evidence>
<organism evidence="18 19">
    <name type="scientific">Candidatus Nomurabacteria bacterium GW2011_GWB1_37_5</name>
    <dbReference type="NCBI Taxonomy" id="1618742"/>
    <lineage>
        <taxon>Bacteria</taxon>
        <taxon>Candidatus Nomuraibacteriota</taxon>
    </lineage>
</organism>
<dbReference type="InterPro" id="IPR023299">
    <property type="entry name" value="ATPase_P-typ_cyto_dom_N"/>
</dbReference>
<dbReference type="GO" id="GO:0005524">
    <property type="term" value="F:ATP binding"/>
    <property type="evidence" value="ECO:0007669"/>
    <property type="project" value="UniProtKB-UniRule"/>
</dbReference>
<evidence type="ECO:0000256" key="11">
    <source>
        <dbReference type="ARBA" id="ARBA00022989"/>
    </source>
</evidence>
<keyword evidence="4" id="KW-0813">Transport</keyword>
<evidence type="ECO:0000256" key="12">
    <source>
        <dbReference type="ARBA" id="ARBA00023008"/>
    </source>
</evidence>
<dbReference type="PATRIC" id="fig|1618742.3.peg.423"/>
<keyword evidence="13" id="KW-0406">Ion transport</keyword>
<keyword evidence="8" id="KW-0187">Copper transport</keyword>
<dbReference type="Gene3D" id="3.40.50.1000">
    <property type="entry name" value="HAD superfamily/HAD-like"/>
    <property type="match status" value="1"/>
</dbReference>
<dbReference type="GO" id="GO:0012505">
    <property type="term" value="C:endomembrane system"/>
    <property type="evidence" value="ECO:0007669"/>
    <property type="project" value="UniProtKB-SubCell"/>
</dbReference>